<name>A0ABM4AM66_VANTA</name>
<organism evidence="9 10">
    <name type="scientific">Vanessa tameamea</name>
    <name type="common">Kamehameha butterfly</name>
    <dbReference type="NCBI Taxonomy" id="334116"/>
    <lineage>
        <taxon>Eukaryota</taxon>
        <taxon>Metazoa</taxon>
        <taxon>Ecdysozoa</taxon>
        <taxon>Arthropoda</taxon>
        <taxon>Hexapoda</taxon>
        <taxon>Insecta</taxon>
        <taxon>Pterygota</taxon>
        <taxon>Neoptera</taxon>
        <taxon>Endopterygota</taxon>
        <taxon>Lepidoptera</taxon>
        <taxon>Glossata</taxon>
        <taxon>Ditrysia</taxon>
        <taxon>Papilionoidea</taxon>
        <taxon>Nymphalidae</taxon>
        <taxon>Nymphalinae</taxon>
        <taxon>Vanessa</taxon>
    </lineage>
</organism>
<feature type="transmembrane region" description="Helical" evidence="8">
    <location>
        <begin position="145"/>
        <end position="167"/>
    </location>
</feature>
<dbReference type="PANTHER" id="PTHR21143">
    <property type="entry name" value="INVERTEBRATE GUSTATORY RECEPTOR"/>
    <property type="match status" value="1"/>
</dbReference>
<keyword evidence="6" id="KW-0675">Receptor</keyword>
<evidence type="ECO:0000256" key="6">
    <source>
        <dbReference type="ARBA" id="ARBA00023170"/>
    </source>
</evidence>
<protein>
    <submittedName>
        <fullName evidence="10">Uncharacterized protein LOC113402526</fullName>
    </submittedName>
</protein>
<comment type="subcellular location">
    <subcellularLocation>
        <location evidence="1">Cell membrane</location>
        <topology evidence="1">Multi-pass membrane protein</topology>
    </subcellularLocation>
</comment>
<dbReference type="Pfam" id="PF08395">
    <property type="entry name" value="7tm_7"/>
    <property type="match status" value="1"/>
</dbReference>
<evidence type="ECO:0000256" key="8">
    <source>
        <dbReference type="SAM" id="Phobius"/>
    </source>
</evidence>
<keyword evidence="3 8" id="KW-0812">Transmembrane</keyword>
<gene>
    <name evidence="10" type="primary">LOC113402526</name>
</gene>
<keyword evidence="7" id="KW-0807">Transducer</keyword>
<dbReference type="RefSeq" id="XP_064072391.1">
    <property type="nucleotide sequence ID" value="XM_064216321.1"/>
</dbReference>
<evidence type="ECO:0000256" key="1">
    <source>
        <dbReference type="ARBA" id="ARBA00004651"/>
    </source>
</evidence>
<dbReference type="PANTHER" id="PTHR21143:SF104">
    <property type="entry name" value="GUSTATORY RECEPTOR 8A-RELATED"/>
    <property type="match status" value="1"/>
</dbReference>
<dbReference type="GeneID" id="113402526"/>
<keyword evidence="2" id="KW-1003">Cell membrane</keyword>
<evidence type="ECO:0000256" key="2">
    <source>
        <dbReference type="ARBA" id="ARBA00022475"/>
    </source>
</evidence>
<sequence length="248" mass="29162">MDTQIPIALESFGYFNIIFIISIISMDFHRHLLLFSFYILLKILTIRLKILNKYLTDCINLQNENNTKVVIYNINKDIYYHNKGRATKNKKIIRLAEAYKIIGEGNNLINEIFEFQNSMIVVFTFSYIIITLWSSIYYYRTLKMLHSFIALPLQCIIEFITMGLMTYACDMMSSERNATKILVNELVMDYDLPKAMRIQAKAFMEIVELWPMKTSAYDMFPINIQLILKFVSVSTTYLIVIIQVSHFL</sequence>
<evidence type="ECO:0000313" key="9">
    <source>
        <dbReference type="Proteomes" id="UP001652626"/>
    </source>
</evidence>
<accession>A0ABM4AM66</accession>
<proteinExistence type="predicted"/>
<keyword evidence="9" id="KW-1185">Reference proteome</keyword>
<feature type="transmembrane region" description="Helical" evidence="8">
    <location>
        <begin position="12"/>
        <end position="41"/>
    </location>
</feature>
<evidence type="ECO:0000256" key="7">
    <source>
        <dbReference type="ARBA" id="ARBA00023224"/>
    </source>
</evidence>
<reference evidence="10" key="1">
    <citation type="submission" date="2025-08" db="UniProtKB">
        <authorList>
            <consortium name="RefSeq"/>
        </authorList>
    </citation>
    <scope>IDENTIFICATION</scope>
    <source>
        <tissue evidence="10">Whole body</tissue>
    </source>
</reference>
<keyword evidence="4 8" id="KW-1133">Transmembrane helix</keyword>
<feature type="transmembrane region" description="Helical" evidence="8">
    <location>
        <begin position="226"/>
        <end position="245"/>
    </location>
</feature>
<evidence type="ECO:0000256" key="3">
    <source>
        <dbReference type="ARBA" id="ARBA00022692"/>
    </source>
</evidence>
<dbReference type="InterPro" id="IPR013604">
    <property type="entry name" value="7TM_chemorcpt"/>
</dbReference>
<evidence type="ECO:0000256" key="4">
    <source>
        <dbReference type="ARBA" id="ARBA00022989"/>
    </source>
</evidence>
<feature type="transmembrane region" description="Helical" evidence="8">
    <location>
        <begin position="119"/>
        <end position="139"/>
    </location>
</feature>
<evidence type="ECO:0000256" key="5">
    <source>
        <dbReference type="ARBA" id="ARBA00023136"/>
    </source>
</evidence>
<dbReference type="Proteomes" id="UP001652626">
    <property type="component" value="Chromosome 11"/>
</dbReference>
<evidence type="ECO:0000313" key="10">
    <source>
        <dbReference type="RefSeq" id="XP_064072391.1"/>
    </source>
</evidence>
<keyword evidence="5 8" id="KW-0472">Membrane</keyword>